<evidence type="ECO:0000259" key="12">
    <source>
        <dbReference type="PROSITE" id="PS51012"/>
    </source>
</evidence>
<gene>
    <name evidence="13" type="ORF">GCM10010411_80070</name>
</gene>
<evidence type="ECO:0000256" key="6">
    <source>
        <dbReference type="ARBA" id="ARBA00022692"/>
    </source>
</evidence>
<feature type="transmembrane region" description="Helical" evidence="10">
    <location>
        <begin position="209"/>
        <end position="233"/>
    </location>
</feature>
<dbReference type="EMBL" id="BAAATD010000015">
    <property type="protein sequence ID" value="GAA2630281.1"/>
    <property type="molecule type" value="Genomic_DNA"/>
</dbReference>
<dbReference type="PANTHER" id="PTHR30413">
    <property type="entry name" value="INNER MEMBRANE TRANSPORT PERMEASE"/>
    <property type="match status" value="1"/>
</dbReference>
<dbReference type="Proteomes" id="UP001501509">
    <property type="component" value="Unassembled WGS sequence"/>
</dbReference>
<evidence type="ECO:0000256" key="3">
    <source>
        <dbReference type="ARBA" id="ARBA00022448"/>
    </source>
</evidence>
<evidence type="ECO:0000313" key="13">
    <source>
        <dbReference type="EMBL" id="GAA2630281.1"/>
    </source>
</evidence>
<evidence type="ECO:0000256" key="1">
    <source>
        <dbReference type="ARBA" id="ARBA00004429"/>
    </source>
</evidence>
<dbReference type="Pfam" id="PF01061">
    <property type="entry name" value="ABC2_membrane"/>
    <property type="match status" value="1"/>
</dbReference>
<dbReference type="PANTHER" id="PTHR30413:SF8">
    <property type="entry name" value="TRANSPORT PERMEASE PROTEIN"/>
    <property type="match status" value="1"/>
</dbReference>
<feature type="transmembrane region" description="Helical" evidence="10">
    <location>
        <begin position="245"/>
        <end position="267"/>
    </location>
</feature>
<evidence type="ECO:0000256" key="5">
    <source>
        <dbReference type="ARBA" id="ARBA00022519"/>
    </source>
</evidence>
<reference evidence="13 14" key="1">
    <citation type="journal article" date="2019" name="Int. J. Syst. Evol. Microbiol.">
        <title>The Global Catalogue of Microorganisms (GCM) 10K type strain sequencing project: providing services to taxonomists for standard genome sequencing and annotation.</title>
        <authorList>
            <consortium name="The Broad Institute Genomics Platform"/>
            <consortium name="The Broad Institute Genome Sequencing Center for Infectious Disease"/>
            <person name="Wu L."/>
            <person name="Ma J."/>
        </authorList>
    </citation>
    <scope>NUCLEOTIDE SEQUENCE [LARGE SCALE GENOMIC DNA]</scope>
    <source>
        <strain evidence="13 14">JCM 6833</strain>
    </source>
</reference>
<name>A0ABN3QMC6_9ACTN</name>
<keyword evidence="7 10" id="KW-1133">Transmembrane helix</keyword>
<keyword evidence="14" id="KW-1185">Reference proteome</keyword>
<keyword evidence="8 10" id="KW-0472">Membrane</keyword>
<keyword evidence="9" id="KW-0046">Antibiotic resistance</keyword>
<feature type="transmembrane region" description="Helical" evidence="10">
    <location>
        <begin position="105"/>
        <end position="126"/>
    </location>
</feature>
<evidence type="ECO:0000256" key="9">
    <source>
        <dbReference type="ARBA" id="ARBA00023251"/>
    </source>
</evidence>
<keyword evidence="4 10" id="KW-1003">Cell membrane</keyword>
<evidence type="ECO:0000313" key="14">
    <source>
        <dbReference type="Proteomes" id="UP001501509"/>
    </source>
</evidence>
<evidence type="ECO:0000256" key="2">
    <source>
        <dbReference type="ARBA" id="ARBA00007783"/>
    </source>
</evidence>
<dbReference type="PROSITE" id="PS51012">
    <property type="entry name" value="ABC_TM2"/>
    <property type="match status" value="1"/>
</dbReference>
<keyword evidence="6 10" id="KW-0812">Transmembrane</keyword>
<feature type="transmembrane region" description="Helical" evidence="10">
    <location>
        <begin position="316"/>
        <end position="335"/>
    </location>
</feature>
<dbReference type="PRINTS" id="PR00164">
    <property type="entry name" value="ABC2TRNSPORT"/>
</dbReference>
<protein>
    <recommendedName>
        <fullName evidence="10">Transport permease protein</fullName>
    </recommendedName>
</protein>
<dbReference type="InterPro" id="IPR013525">
    <property type="entry name" value="ABC2_TM"/>
</dbReference>
<dbReference type="InterPro" id="IPR047817">
    <property type="entry name" value="ABC2_TM_bact-type"/>
</dbReference>
<feature type="compositionally biased region" description="Basic and acidic residues" evidence="11">
    <location>
        <begin position="1"/>
        <end position="12"/>
    </location>
</feature>
<feature type="domain" description="ABC transmembrane type-2" evidence="12">
    <location>
        <begin position="102"/>
        <end position="338"/>
    </location>
</feature>
<comment type="caution">
    <text evidence="13">The sequence shown here is derived from an EMBL/GenBank/DDBJ whole genome shotgun (WGS) entry which is preliminary data.</text>
</comment>
<organism evidence="13 14">
    <name type="scientific">Actinomadura fulvescens</name>
    <dbReference type="NCBI Taxonomy" id="46160"/>
    <lineage>
        <taxon>Bacteria</taxon>
        <taxon>Bacillati</taxon>
        <taxon>Actinomycetota</taxon>
        <taxon>Actinomycetes</taxon>
        <taxon>Streptosporangiales</taxon>
        <taxon>Thermomonosporaceae</taxon>
        <taxon>Actinomadura</taxon>
    </lineage>
</organism>
<dbReference type="InterPro" id="IPR000412">
    <property type="entry name" value="ABC_2_transport"/>
</dbReference>
<feature type="region of interest" description="Disordered" evidence="11">
    <location>
        <begin position="1"/>
        <end position="46"/>
    </location>
</feature>
<evidence type="ECO:0000256" key="10">
    <source>
        <dbReference type="RuleBase" id="RU361157"/>
    </source>
</evidence>
<evidence type="ECO:0000256" key="4">
    <source>
        <dbReference type="ARBA" id="ARBA00022475"/>
    </source>
</evidence>
<proteinExistence type="inferred from homology"/>
<keyword evidence="5" id="KW-0997">Cell inner membrane</keyword>
<feature type="transmembrane region" description="Helical" evidence="10">
    <location>
        <begin position="138"/>
        <end position="157"/>
    </location>
</feature>
<evidence type="ECO:0000256" key="11">
    <source>
        <dbReference type="SAM" id="MobiDB-lite"/>
    </source>
</evidence>
<accession>A0ABN3QMC6</accession>
<sequence>MRGSHVGERPSHNVDCNRLPGMSHPERLSSSGGEPVGTIAESPRMNGQSSESLARFAARHGLKQSAARPPLRTYVQQVWQRRTFIWNFASAKTSSMYSSSRLGQVWQVLTPLLNVAVYFLIFGLLLQTGKDVTDFVPFLITGVFVFTFTQRSVTAGAKSVSGNLSLIRALHFPRASLPFAHVIVELQQLLISMVVLFALLFAWGVAPTLYMLLIVPTLLLQLCFNMGLSLVLARIGAFTPDIQQLLPFILRTWLYASGVIFAMPQIADQRLADHPWLRELLKANPGSVYVELSRSTLIESYRTRDLPKWHWSDSHLWWYAIAWAVIALVAGFWYFHRAEERYGRG</sequence>
<feature type="transmembrane region" description="Helical" evidence="10">
    <location>
        <begin position="178"/>
        <end position="203"/>
    </location>
</feature>
<comment type="similarity">
    <text evidence="2 10">Belongs to the ABC-2 integral membrane protein family.</text>
</comment>
<keyword evidence="3 10" id="KW-0813">Transport</keyword>
<evidence type="ECO:0000256" key="7">
    <source>
        <dbReference type="ARBA" id="ARBA00022989"/>
    </source>
</evidence>
<evidence type="ECO:0000256" key="8">
    <source>
        <dbReference type="ARBA" id="ARBA00023136"/>
    </source>
</evidence>
<comment type="subcellular location">
    <subcellularLocation>
        <location evidence="1">Cell inner membrane</location>
        <topology evidence="1">Multi-pass membrane protein</topology>
    </subcellularLocation>
    <subcellularLocation>
        <location evidence="10">Cell membrane</location>
        <topology evidence="10">Multi-pass membrane protein</topology>
    </subcellularLocation>
</comment>